<sequence>MTNIYVAIDQSWSYNFFGGLKDELDGIDQYVFTDTVYRIVADFIRLSHNVRIVADTVAYNQGIYSIWADLEKQHDIPVPYFQVNFRQLFFNHQSIFNLIDRPILVATPITTDTGDLQGFVFTLG</sequence>
<dbReference type="Proteomes" id="UP000225448">
    <property type="component" value="Segment"/>
</dbReference>
<name>A0A1Y0SZ41_9CAUD</name>
<proteinExistence type="predicted"/>
<accession>A0A1Y0SZ41</accession>
<reference evidence="1 2" key="1">
    <citation type="submission" date="2017-05" db="EMBL/GenBank/DDBJ databases">
        <authorList>
            <person name="Song R."/>
            <person name="Chenine A.L."/>
            <person name="Ruprecht R.M."/>
        </authorList>
    </citation>
    <scope>NUCLEOTIDE SEQUENCE [LARGE SCALE GENOMIC DNA]</scope>
</reference>
<dbReference type="EMBL" id="MF042360">
    <property type="protein sequence ID" value="ARV76779.1"/>
    <property type="molecule type" value="Genomic_DNA"/>
</dbReference>
<keyword evidence="2" id="KW-1185">Reference proteome</keyword>
<evidence type="ECO:0000313" key="2">
    <source>
        <dbReference type="Proteomes" id="UP000225448"/>
    </source>
</evidence>
<gene>
    <name evidence="1" type="ORF">PHABIO_148</name>
</gene>
<protein>
    <submittedName>
        <fullName evidence="1">Uncharacterized protein</fullName>
    </submittedName>
</protein>
<organism evidence="1 2">
    <name type="scientific">Pseudomonas phage Phabio</name>
    <dbReference type="NCBI Taxonomy" id="2006668"/>
    <lineage>
        <taxon>Viruses</taxon>
        <taxon>Duplodnaviria</taxon>
        <taxon>Heunggongvirae</taxon>
        <taxon>Uroviricota</taxon>
        <taxon>Caudoviricetes</taxon>
        <taxon>Chimalliviridae</taxon>
        <taxon>Phabiovirus</taxon>
        <taxon>Phabiovirus phabio</taxon>
    </lineage>
</organism>
<evidence type="ECO:0000313" key="1">
    <source>
        <dbReference type="EMBL" id="ARV76779.1"/>
    </source>
</evidence>